<feature type="signal peptide" evidence="3">
    <location>
        <begin position="1"/>
        <end position="20"/>
    </location>
</feature>
<dbReference type="SUPFAM" id="SSF49265">
    <property type="entry name" value="Fibronectin type III"/>
    <property type="match status" value="1"/>
</dbReference>
<dbReference type="InterPro" id="IPR036116">
    <property type="entry name" value="FN3_sf"/>
</dbReference>
<evidence type="ECO:0000256" key="1">
    <source>
        <dbReference type="SAM" id="MobiDB-lite"/>
    </source>
</evidence>
<accession>A0A4W6C755</accession>
<keyword evidence="7" id="KW-0675">Receptor</keyword>
<dbReference type="GO" id="GO:0004896">
    <property type="term" value="F:cytokine receptor activity"/>
    <property type="evidence" value="ECO:0007669"/>
    <property type="project" value="TreeGrafter"/>
</dbReference>
<dbReference type="Gene3D" id="2.60.40.10">
    <property type="entry name" value="Immunoglobulins"/>
    <property type="match status" value="1"/>
</dbReference>
<keyword evidence="6" id="KW-1185">Reference proteome</keyword>
<dbReference type="AlphaFoldDB" id="A0A4W6C755"/>
<feature type="chain" id="PRO_5044612543" evidence="3">
    <location>
        <begin position="21"/>
        <end position="604"/>
    </location>
</feature>
<dbReference type="GeneTree" id="ENSGT00940000174221"/>
<protein>
    <submittedName>
        <fullName evidence="7">Interferon lambda receptor 1</fullName>
    </submittedName>
</protein>
<dbReference type="GeneID" id="108899559"/>
<dbReference type="KEGG" id="lcf:108899559"/>
<evidence type="ECO:0000313" key="7">
    <source>
        <dbReference type="RefSeq" id="XP_018555580.1"/>
    </source>
</evidence>
<keyword evidence="3" id="KW-0732">Signal</keyword>
<dbReference type="Proteomes" id="UP000694890">
    <property type="component" value="Linkage group LG15"/>
</dbReference>
<keyword evidence="2" id="KW-0812">Transmembrane</keyword>
<feature type="domain" description="Fibronectin type-III" evidence="4">
    <location>
        <begin position="25"/>
        <end position="98"/>
    </location>
</feature>
<keyword evidence="2" id="KW-0472">Membrane</keyword>
<dbReference type="GO" id="GO:0005886">
    <property type="term" value="C:plasma membrane"/>
    <property type="evidence" value="ECO:0007669"/>
    <property type="project" value="TreeGrafter"/>
</dbReference>
<dbReference type="STRING" id="8187.ENSLCAP00010006864"/>
<evidence type="ECO:0000256" key="2">
    <source>
        <dbReference type="SAM" id="Phobius"/>
    </source>
</evidence>
<evidence type="ECO:0000259" key="4">
    <source>
        <dbReference type="Pfam" id="PF01108"/>
    </source>
</evidence>
<gene>
    <name evidence="5 7" type="primary">ifnlr1</name>
</gene>
<feature type="region of interest" description="Disordered" evidence="1">
    <location>
        <begin position="315"/>
        <end position="353"/>
    </location>
</feature>
<dbReference type="Proteomes" id="UP000314980">
    <property type="component" value="Unassembled WGS sequence"/>
</dbReference>
<dbReference type="InterPro" id="IPR003961">
    <property type="entry name" value="FN3_dom"/>
</dbReference>
<reference evidence="5" key="3">
    <citation type="submission" date="2025-05" db="UniProtKB">
        <authorList>
            <consortium name="Ensembl"/>
        </authorList>
    </citation>
    <scope>IDENTIFICATION</scope>
</reference>
<name>A0A4W6C755_LATCA</name>
<dbReference type="RefSeq" id="XP_018555580.1">
    <property type="nucleotide sequence ID" value="XM_018700064.2"/>
</dbReference>
<feature type="region of interest" description="Disordered" evidence="1">
    <location>
        <begin position="371"/>
        <end position="398"/>
    </location>
</feature>
<feature type="compositionally biased region" description="Polar residues" evidence="1">
    <location>
        <begin position="329"/>
        <end position="353"/>
    </location>
</feature>
<proteinExistence type="predicted"/>
<dbReference type="PANTHER" id="PTHR20859:SF53">
    <property type="entry name" value="INTERLEUKIN-22 RECEPTOR SUBUNIT ALPHA-1"/>
    <property type="match status" value="1"/>
</dbReference>
<dbReference type="PANTHER" id="PTHR20859">
    <property type="entry name" value="INTERFERON/INTERLEUKIN RECEPTOR"/>
    <property type="match status" value="1"/>
</dbReference>
<sequence length="604" mass="67133">MKMWSVNVIILLLFCYACLSTGNGKVYFVSKNFYNVLHWDPEEPTSPGEKVLYSVEYKSYTAEQYQIKEECQNITALTCDLTAETPSDPYVYYMAQVFVNDRFLGRIANRLSPIADTTFGPPTLSIKTTVSSLYIDVTLPLGPNGVSIADIISRSKNGPSKTVPVYTLKITEPAWATLTKHNTTGRFAVINLKNNQTKYCGHVSYKPSAEWGRRESQKEHFCVTLPGDTRMLLSWLLTSAVLLAVIVTVSVVWTCNYMKGGKQNDMPQSLVPPSGTPCRVMKTPDRHIMISKAVVNTPSDQTVYATIQVKPNFPSVSTGGYSPQDIPWQDSTESSVGTGTHNPNPNPQDTSTQSSEIYSAVAVQVCTVESEDFQPSTTEDREMRNLPPTTSTGEPWKKCGVTPNLKTCVVPPVADQDACESSPAGPLLLHTVRDPNGQLVLPSLTLLQRNTGDTVSPLNPERKPLLTDLIDSKNEGPSLVSLRSFDSSEWSDSGCDDSTVNTPTQPYCHTHYNPSQPVVSGYHRQCQDTPTSDATFDSGYKRNWMPAVFHEAASKYSCEYRRTNYPWTWTVPKEEEESEGDEDRGREDRSTQFLLGGWMLQIQE</sequence>
<dbReference type="InterPro" id="IPR050650">
    <property type="entry name" value="Type-II_Cytokine-TF_Rcpt"/>
</dbReference>
<evidence type="ECO:0000313" key="6">
    <source>
        <dbReference type="Proteomes" id="UP000314980"/>
    </source>
</evidence>
<keyword evidence="2" id="KW-1133">Transmembrane helix</keyword>
<reference evidence="7" key="2">
    <citation type="submission" date="2025-04" db="UniProtKB">
        <authorList>
            <consortium name="RefSeq"/>
        </authorList>
    </citation>
    <scope>IDENTIFICATION</scope>
    <source>
        <tissue evidence="7">Brain</tissue>
    </source>
</reference>
<dbReference type="Ensembl" id="ENSLCAT00010007045.1">
    <property type="protein sequence ID" value="ENSLCAP00010006864.1"/>
    <property type="gene ID" value="ENSLCAG00010003384.1"/>
</dbReference>
<dbReference type="CTD" id="163702"/>
<dbReference type="Pfam" id="PF01108">
    <property type="entry name" value="Tissue_fac"/>
    <property type="match status" value="1"/>
</dbReference>
<evidence type="ECO:0000313" key="5">
    <source>
        <dbReference type="Ensembl" id="ENSLCAP00010006864.1"/>
    </source>
</evidence>
<evidence type="ECO:0000256" key="3">
    <source>
        <dbReference type="SAM" id="SignalP"/>
    </source>
</evidence>
<dbReference type="OrthoDB" id="9908819at2759"/>
<dbReference type="InParanoid" id="A0A4W6C755"/>
<feature type="transmembrane region" description="Helical" evidence="2">
    <location>
        <begin position="232"/>
        <end position="253"/>
    </location>
</feature>
<dbReference type="InterPro" id="IPR013783">
    <property type="entry name" value="Ig-like_fold"/>
</dbReference>
<reference evidence="6" key="1">
    <citation type="submission" date="2015-09" db="EMBL/GenBank/DDBJ databases">
        <authorList>
            <person name="Sai Rama Sridatta P."/>
        </authorList>
    </citation>
    <scope>NUCLEOTIDE SEQUENCE [LARGE SCALE GENOMIC DNA]</scope>
</reference>
<organism evidence="5 6">
    <name type="scientific">Lates calcarifer</name>
    <name type="common">Barramundi</name>
    <name type="synonym">Holocentrus calcarifer</name>
    <dbReference type="NCBI Taxonomy" id="8187"/>
    <lineage>
        <taxon>Eukaryota</taxon>
        <taxon>Metazoa</taxon>
        <taxon>Chordata</taxon>
        <taxon>Craniata</taxon>
        <taxon>Vertebrata</taxon>
        <taxon>Euteleostomi</taxon>
        <taxon>Actinopterygii</taxon>
        <taxon>Neopterygii</taxon>
        <taxon>Teleostei</taxon>
        <taxon>Neoteleostei</taxon>
        <taxon>Acanthomorphata</taxon>
        <taxon>Carangaria</taxon>
        <taxon>Carangaria incertae sedis</taxon>
        <taxon>Centropomidae</taxon>
        <taxon>Lates</taxon>
    </lineage>
</organism>